<keyword evidence="6" id="KW-0288">FMN</keyword>
<organism evidence="9 10">
    <name type="scientific">Oceanobacillus longus</name>
    <dbReference type="NCBI Taxonomy" id="930120"/>
    <lineage>
        <taxon>Bacteria</taxon>
        <taxon>Bacillati</taxon>
        <taxon>Bacillota</taxon>
        <taxon>Bacilli</taxon>
        <taxon>Bacillales</taxon>
        <taxon>Bacillaceae</taxon>
        <taxon>Oceanobacillus</taxon>
    </lineage>
</organism>
<comment type="caution">
    <text evidence="9">The sequence shown here is derived from an EMBL/GenBank/DDBJ whole genome shotgun (WGS) entry which is preliminary data.</text>
</comment>
<dbReference type="Gene3D" id="3.40.50.360">
    <property type="match status" value="1"/>
</dbReference>
<dbReference type="SUPFAM" id="SSF52218">
    <property type="entry name" value="Flavoproteins"/>
    <property type="match status" value="1"/>
</dbReference>
<evidence type="ECO:0000313" key="10">
    <source>
        <dbReference type="Proteomes" id="UP001595772"/>
    </source>
</evidence>
<keyword evidence="10" id="KW-1185">Reference proteome</keyword>
<dbReference type="PANTHER" id="PTHR42809:SF1">
    <property type="entry name" value="FLAVODOXIN 1"/>
    <property type="match status" value="1"/>
</dbReference>
<keyword evidence="4" id="KW-0813">Transport</keyword>
<keyword evidence="7" id="KW-0249">Electron transport</keyword>
<dbReference type="PROSITE" id="PS50902">
    <property type="entry name" value="FLAVODOXIN_LIKE"/>
    <property type="match status" value="1"/>
</dbReference>
<protein>
    <submittedName>
        <fullName evidence="9">Flavodoxin domain-containing protein</fullName>
    </submittedName>
</protein>
<accession>A0ABV8H0V9</accession>
<dbReference type="InterPro" id="IPR008254">
    <property type="entry name" value="Flavodoxin/NO_synth"/>
</dbReference>
<evidence type="ECO:0000256" key="7">
    <source>
        <dbReference type="ARBA" id="ARBA00022982"/>
    </source>
</evidence>
<comment type="function">
    <text evidence="2">Low-potential electron donor to a number of redox enzymes.</text>
</comment>
<evidence type="ECO:0000259" key="8">
    <source>
        <dbReference type="PROSITE" id="PS50902"/>
    </source>
</evidence>
<sequence length="155" mass="17569">MNKVLILYASSTGNTEMIADTMVSYLESHRYDLVTKSFEFDTIDVEELLDFNLVLIGTHSADDGQIPFEAEHFYDELDNIDLKDRLIGVFGSGESFYDVFCESIEIMGDRLVHLGAKVVPTRLKVELEPDKKDKLRCEAFVKEACAMIGETVKPY</sequence>
<evidence type="ECO:0000313" key="9">
    <source>
        <dbReference type="EMBL" id="MFC4023911.1"/>
    </source>
</evidence>
<dbReference type="Proteomes" id="UP001595772">
    <property type="component" value="Unassembled WGS sequence"/>
</dbReference>
<dbReference type="RefSeq" id="WP_379496407.1">
    <property type="nucleotide sequence ID" value="NZ_JBHSAO010000006.1"/>
</dbReference>
<comment type="cofactor">
    <cofactor evidence="1">
        <name>FMN</name>
        <dbReference type="ChEBI" id="CHEBI:58210"/>
    </cofactor>
</comment>
<proteinExistence type="inferred from homology"/>
<dbReference type="EMBL" id="JBHSAO010000006">
    <property type="protein sequence ID" value="MFC4023911.1"/>
    <property type="molecule type" value="Genomic_DNA"/>
</dbReference>
<keyword evidence="5" id="KW-0285">Flavoprotein</keyword>
<evidence type="ECO:0000256" key="4">
    <source>
        <dbReference type="ARBA" id="ARBA00022448"/>
    </source>
</evidence>
<dbReference type="Pfam" id="PF00258">
    <property type="entry name" value="Flavodoxin_1"/>
    <property type="match status" value="1"/>
</dbReference>
<comment type="similarity">
    <text evidence="3">Belongs to the flavodoxin family.</text>
</comment>
<evidence type="ECO:0000256" key="2">
    <source>
        <dbReference type="ARBA" id="ARBA00003297"/>
    </source>
</evidence>
<dbReference type="InterPro" id="IPR050619">
    <property type="entry name" value="Flavodoxin"/>
</dbReference>
<evidence type="ECO:0000256" key="3">
    <source>
        <dbReference type="ARBA" id="ARBA00005267"/>
    </source>
</evidence>
<evidence type="ECO:0000256" key="5">
    <source>
        <dbReference type="ARBA" id="ARBA00022630"/>
    </source>
</evidence>
<dbReference type="NCBIfam" id="NF005216">
    <property type="entry name" value="PRK06703.1"/>
    <property type="match status" value="1"/>
</dbReference>
<reference evidence="10" key="1">
    <citation type="journal article" date="2019" name="Int. J. Syst. Evol. Microbiol.">
        <title>The Global Catalogue of Microorganisms (GCM) 10K type strain sequencing project: providing services to taxonomists for standard genome sequencing and annotation.</title>
        <authorList>
            <consortium name="The Broad Institute Genomics Platform"/>
            <consortium name="The Broad Institute Genome Sequencing Center for Infectious Disease"/>
            <person name="Wu L."/>
            <person name="Ma J."/>
        </authorList>
    </citation>
    <scope>NUCLEOTIDE SEQUENCE [LARGE SCALE GENOMIC DNA]</scope>
    <source>
        <strain evidence="10">IBRC-M 10703</strain>
    </source>
</reference>
<gene>
    <name evidence="9" type="ORF">ACFOUV_08905</name>
</gene>
<dbReference type="InterPro" id="IPR029039">
    <property type="entry name" value="Flavoprotein-like_sf"/>
</dbReference>
<name>A0ABV8H0V9_9BACI</name>
<feature type="domain" description="Flavodoxin-like" evidence="8">
    <location>
        <begin position="4"/>
        <end position="145"/>
    </location>
</feature>
<evidence type="ECO:0000256" key="6">
    <source>
        <dbReference type="ARBA" id="ARBA00022643"/>
    </source>
</evidence>
<evidence type="ECO:0000256" key="1">
    <source>
        <dbReference type="ARBA" id="ARBA00001917"/>
    </source>
</evidence>
<dbReference type="PANTHER" id="PTHR42809">
    <property type="entry name" value="FLAVODOXIN 2"/>
    <property type="match status" value="1"/>
</dbReference>